<dbReference type="RefSeq" id="WP_377351267.1">
    <property type="nucleotide sequence ID" value="NZ_JBHLTP010000021.1"/>
</dbReference>
<keyword evidence="2" id="KW-1185">Reference proteome</keyword>
<organism evidence="1 2">
    <name type="scientific">Pontibacillus salicampi</name>
    <dbReference type="NCBI Taxonomy" id="1449801"/>
    <lineage>
        <taxon>Bacteria</taxon>
        <taxon>Bacillati</taxon>
        <taxon>Bacillota</taxon>
        <taxon>Bacilli</taxon>
        <taxon>Bacillales</taxon>
        <taxon>Bacillaceae</taxon>
        <taxon>Pontibacillus</taxon>
    </lineage>
</organism>
<dbReference type="Gene3D" id="3.30.530.20">
    <property type="match status" value="1"/>
</dbReference>
<evidence type="ECO:0000313" key="2">
    <source>
        <dbReference type="Proteomes" id="UP001589836"/>
    </source>
</evidence>
<dbReference type="Proteomes" id="UP001589836">
    <property type="component" value="Unassembled WGS sequence"/>
</dbReference>
<comment type="caution">
    <text evidence="1">The sequence shown here is derived from an EMBL/GenBank/DDBJ whole genome shotgun (WGS) entry which is preliminary data.</text>
</comment>
<dbReference type="InterPro" id="IPR023393">
    <property type="entry name" value="START-like_dom_sf"/>
</dbReference>
<evidence type="ECO:0000313" key="1">
    <source>
        <dbReference type="EMBL" id="MFC0525678.1"/>
    </source>
</evidence>
<gene>
    <name evidence="1" type="ORF">ACFFGV_19050</name>
</gene>
<proteinExistence type="predicted"/>
<reference evidence="1 2" key="1">
    <citation type="submission" date="2024-09" db="EMBL/GenBank/DDBJ databases">
        <authorList>
            <person name="Sun Q."/>
            <person name="Mori K."/>
        </authorList>
    </citation>
    <scope>NUCLEOTIDE SEQUENCE [LARGE SCALE GENOMIC DNA]</scope>
    <source>
        <strain evidence="1 2">NCAIM B.02529</strain>
    </source>
</reference>
<dbReference type="CDD" id="cd07820">
    <property type="entry name" value="SRPBCC_3"/>
    <property type="match status" value="1"/>
</dbReference>
<name>A0ABV6LTU4_9BACI</name>
<dbReference type="SUPFAM" id="SSF55961">
    <property type="entry name" value="Bet v1-like"/>
    <property type="match status" value="1"/>
</dbReference>
<dbReference type="InterPro" id="IPR019587">
    <property type="entry name" value="Polyketide_cyclase/dehydratase"/>
</dbReference>
<accession>A0ABV6LTU4</accession>
<sequence length="153" mass="17406">MPIIKQEIYIDAPREICFQLARDIETHTRTTASSKEKAVGGKTSGLLEKGDTVTWEATHLGIRQQLTAKITEMEEPHRFIDEMVTGAFHSFTHIHTFISSGRGTIMKDRFAYKSPLGLFGILADKVIVKKYMQRFLASRADELKRIAEEEHRG</sequence>
<protein>
    <submittedName>
        <fullName evidence="1">SRPBCC family protein</fullName>
    </submittedName>
</protein>
<dbReference type="EMBL" id="JBHLTP010000021">
    <property type="protein sequence ID" value="MFC0525678.1"/>
    <property type="molecule type" value="Genomic_DNA"/>
</dbReference>
<dbReference type="Pfam" id="PF10604">
    <property type="entry name" value="Polyketide_cyc2"/>
    <property type="match status" value="1"/>
</dbReference>